<dbReference type="InterPro" id="IPR035093">
    <property type="entry name" value="RelE/ParE_toxin_dom_sf"/>
</dbReference>
<comment type="similarity">
    <text evidence="1">Belongs to the RelE toxin family.</text>
</comment>
<protein>
    <submittedName>
        <fullName evidence="3">Type II toxin-antitoxin system RelE/ParE family toxin</fullName>
    </submittedName>
</protein>
<evidence type="ECO:0000313" key="4">
    <source>
        <dbReference type="Proteomes" id="UP001165378"/>
    </source>
</evidence>
<keyword evidence="4" id="KW-1185">Reference proteome</keyword>
<gene>
    <name evidence="3" type="ORF">LZ495_14435</name>
</gene>
<dbReference type="PANTHER" id="PTHR35601">
    <property type="entry name" value="TOXIN RELE"/>
    <property type="match status" value="1"/>
</dbReference>
<dbReference type="Gene3D" id="3.30.2310.20">
    <property type="entry name" value="RelE-like"/>
    <property type="match status" value="1"/>
</dbReference>
<dbReference type="RefSeq" id="WP_235052569.1">
    <property type="nucleotide sequence ID" value="NZ_JAKFHA010000006.1"/>
</dbReference>
<name>A0AA41PZW6_9ACTN</name>
<dbReference type="EMBL" id="JAKFHA010000006">
    <property type="protein sequence ID" value="MCF2528410.1"/>
    <property type="molecule type" value="Genomic_DNA"/>
</dbReference>
<accession>A0AA41PZW6</accession>
<dbReference type="Proteomes" id="UP001165378">
    <property type="component" value="Unassembled WGS sequence"/>
</dbReference>
<evidence type="ECO:0000256" key="2">
    <source>
        <dbReference type="ARBA" id="ARBA00022649"/>
    </source>
</evidence>
<sequence>MSSATPVTPEPYALRIAPGARRALTDRLPAAVAFAAFEFINGPLRISPYRVGKPLHEPFEGLWSARRGTYRIRYSIDEKARTIDVLDIAPRADAYRT</sequence>
<dbReference type="AlphaFoldDB" id="A0AA41PZW6"/>
<reference evidence="3" key="1">
    <citation type="submission" date="2022-01" db="EMBL/GenBank/DDBJ databases">
        <title>Genome-Based Taxonomic Classification of the Phylum Actinobacteria.</title>
        <authorList>
            <person name="Gao Y."/>
        </authorList>
    </citation>
    <scope>NUCLEOTIDE SEQUENCE</scope>
    <source>
        <strain evidence="3">KLBMP 8922</strain>
    </source>
</reference>
<proteinExistence type="inferred from homology"/>
<dbReference type="SUPFAM" id="SSF143011">
    <property type="entry name" value="RelE-like"/>
    <property type="match status" value="1"/>
</dbReference>
<evidence type="ECO:0000256" key="1">
    <source>
        <dbReference type="ARBA" id="ARBA00006226"/>
    </source>
</evidence>
<dbReference type="Pfam" id="PF05016">
    <property type="entry name" value="ParE_toxin"/>
    <property type="match status" value="1"/>
</dbReference>
<keyword evidence="2" id="KW-1277">Toxin-antitoxin system</keyword>
<comment type="caution">
    <text evidence="3">The sequence shown here is derived from an EMBL/GenBank/DDBJ whole genome shotgun (WGS) entry which is preliminary data.</text>
</comment>
<evidence type="ECO:0000313" key="3">
    <source>
        <dbReference type="EMBL" id="MCF2528410.1"/>
    </source>
</evidence>
<dbReference type="PANTHER" id="PTHR35601:SF1">
    <property type="entry name" value="TOXIN RELE"/>
    <property type="match status" value="1"/>
</dbReference>
<dbReference type="InterPro" id="IPR007712">
    <property type="entry name" value="RelE/ParE_toxin"/>
</dbReference>
<organism evidence="3 4">
    <name type="scientific">Yinghuangia soli</name>
    <dbReference type="NCBI Taxonomy" id="2908204"/>
    <lineage>
        <taxon>Bacteria</taxon>
        <taxon>Bacillati</taxon>
        <taxon>Actinomycetota</taxon>
        <taxon>Actinomycetes</taxon>
        <taxon>Kitasatosporales</taxon>
        <taxon>Streptomycetaceae</taxon>
        <taxon>Yinghuangia</taxon>
    </lineage>
</organism>